<feature type="region of interest" description="Disordered" evidence="1">
    <location>
        <begin position="168"/>
        <end position="195"/>
    </location>
</feature>
<feature type="compositionally biased region" description="Basic and acidic residues" evidence="1">
    <location>
        <begin position="723"/>
        <end position="732"/>
    </location>
</feature>
<protein>
    <recommendedName>
        <fullName evidence="2">G-patch domain-containing protein</fullName>
    </recommendedName>
</protein>
<dbReference type="Pfam" id="PF07713">
    <property type="entry name" value="DUF1604"/>
    <property type="match status" value="1"/>
</dbReference>
<feature type="compositionally biased region" description="Polar residues" evidence="1">
    <location>
        <begin position="383"/>
        <end position="398"/>
    </location>
</feature>
<dbReference type="Pfam" id="PF26093">
    <property type="entry name" value="HTH_TGH"/>
    <property type="match status" value="1"/>
</dbReference>
<feature type="region of interest" description="Disordered" evidence="1">
    <location>
        <begin position="723"/>
        <end position="747"/>
    </location>
</feature>
<dbReference type="InterPro" id="IPR000467">
    <property type="entry name" value="G_patch_dom"/>
</dbReference>
<keyword evidence="4" id="KW-1185">Reference proteome</keyword>
<dbReference type="Pfam" id="PF01585">
    <property type="entry name" value="G-patch"/>
    <property type="match status" value="1"/>
</dbReference>
<dbReference type="PROSITE" id="PS50174">
    <property type="entry name" value="G_PATCH"/>
    <property type="match status" value="1"/>
</dbReference>
<feature type="region of interest" description="Disordered" evidence="1">
    <location>
        <begin position="84"/>
        <end position="106"/>
    </location>
</feature>
<dbReference type="InterPro" id="IPR011666">
    <property type="entry name" value="DUF1604"/>
</dbReference>
<comment type="caution">
    <text evidence="3">The sequence shown here is derived from an EMBL/GenBank/DDBJ whole genome shotgun (WGS) entry which is preliminary data.</text>
</comment>
<feature type="region of interest" description="Disordered" evidence="1">
    <location>
        <begin position="220"/>
        <end position="322"/>
    </location>
</feature>
<sequence>MASKRSRVTFEADLQAQQSPYVIYGTPLPPLDPETRDDGSYVPVWKQEVTDEQGRKRLHGAFTGGFSAGYFNTVGSKEGWTPSTFVSSRSNRKKDVAPTQQKPEDFMDEEDLAEAEEAKKLQTADSFVGLGSTAEERLQHDSFMDVFKTTGETMGVKLLKKMGWREGQGVGPKVRRKARYEEDQDMDGEGGQQTHLFAPENSTMISFIRKNDRKGLGFDGEGRLSEVFPTTNGSKFDDPDGDDKEGKAGFTALTKGPQAKKKKPERKGGFGVGILNDNGSDDEDPYQMGPQISYNRIIGGERKKKKKLESGRSSANPLLNSKPVFISKKAGAAKGSPTFRRCHDGRLPLDGFILSSDLDPLSLILSQDGKYPPPTIPQDWKSSKNPSDPSASPSTQLYQSSAAIAATSKLSPKSRATILGETQLPGKSVFDFLTPNARNRIASATNNVNLPPALGEALSSSSSHPKTLHSLVPNLHRDTAVTALGRGTAGWMPYFEDPAKRARYRTFLEVRAGLRPEGTLPDRIPGSTNDDWVKEMNEFAHAAQIFKPMTGTMATRFTSSSSGPQLASDNAKLLGTKDSTGEPQLLTKPAGKTKTPAEEAAAVGIYGPLTRSVENFYPTRLLCKRFNVQPPSHVQVDPEETPPGFDTGQNAGAGGARKTHSVALPQKRLELVGKKDMDELRMSGGGMRTFEQVSRVKIEGEDIGDGPVSQAKAEPTVVDPERNEALEKERPGEAVFKAIFGSDSEDN</sequence>
<evidence type="ECO:0000313" key="3">
    <source>
        <dbReference type="EMBL" id="KAL2048977.1"/>
    </source>
</evidence>
<proteinExistence type="predicted"/>
<dbReference type="PANTHER" id="PTHR13384">
    <property type="entry name" value="G PATCH DOMAIN-CONTAINING PROTEIN 1"/>
    <property type="match status" value="1"/>
</dbReference>
<feature type="region of interest" description="Disordered" evidence="1">
    <location>
        <begin position="365"/>
        <end position="398"/>
    </location>
</feature>
<reference evidence="3 4" key="1">
    <citation type="submission" date="2024-09" db="EMBL/GenBank/DDBJ databases">
        <title>Rethinking Asexuality: The Enigmatic Case of Functional Sexual Genes in Lepraria (Stereocaulaceae).</title>
        <authorList>
            <person name="Doellman M."/>
            <person name="Sun Y."/>
            <person name="Barcenas-Pena A."/>
            <person name="Lumbsch H.T."/>
            <person name="Grewe F."/>
        </authorList>
    </citation>
    <scope>NUCLEOTIDE SEQUENCE [LARGE SCALE GENOMIC DNA]</scope>
    <source>
        <strain evidence="3 4">Grewe 0041</strain>
    </source>
</reference>
<dbReference type="Proteomes" id="UP001590951">
    <property type="component" value="Unassembled WGS sequence"/>
</dbReference>
<feature type="domain" description="G-patch" evidence="2">
    <location>
        <begin position="151"/>
        <end position="221"/>
    </location>
</feature>
<gene>
    <name evidence="3" type="ORF">ABVK25_010729</name>
</gene>
<dbReference type="PANTHER" id="PTHR13384:SF19">
    <property type="entry name" value="G PATCH DOMAIN-CONTAINING PROTEIN 1"/>
    <property type="match status" value="1"/>
</dbReference>
<evidence type="ECO:0000313" key="4">
    <source>
        <dbReference type="Proteomes" id="UP001590951"/>
    </source>
</evidence>
<evidence type="ECO:0000259" key="2">
    <source>
        <dbReference type="PROSITE" id="PS50174"/>
    </source>
</evidence>
<feature type="region of interest" description="Disordered" evidence="1">
    <location>
        <begin position="633"/>
        <end position="660"/>
    </location>
</feature>
<name>A0ABR4AVQ1_9LECA</name>
<accession>A0ABR4AVQ1</accession>
<evidence type="ECO:0000256" key="1">
    <source>
        <dbReference type="SAM" id="MobiDB-lite"/>
    </source>
</evidence>
<dbReference type="EMBL" id="JBHFEH010000074">
    <property type="protein sequence ID" value="KAL2048977.1"/>
    <property type="molecule type" value="Genomic_DNA"/>
</dbReference>
<feature type="region of interest" description="Disordered" evidence="1">
    <location>
        <begin position="574"/>
        <end position="594"/>
    </location>
</feature>
<organism evidence="3 4">
    <name type="scientific">Lepraria finkii</name>
    <dbReference type="NCBI Taxonomy" id="1340010"/>
    <lineage>
        <taxon>Eukaryota</taxon>
        <taxon>Fungi</taxon>
        <taxon>Dikarya</taxon>
        <taxon>Ascomycota</taxon>
        <taxon>Pezizomycotina</taxon>
        <taxon>Lecanoromycetes</taxon>
        <taxon>OSLEUM clade</taxon>
        <taxon>Lecanoromycetidae</taxon>
        <taxon>Lecanorales</taxon>
        <taxon>Lecanorineae</taxon>
        <taxon>Stereocaulaceae</taxon>
        <taxon>Lepraria</taxon>
    </lineage>
</organism>